<dbReference type="EMBL" id="VGIR01000031">
    <property type="protein sequence ID" value="MBM3331483.1"/>
    <property type="molecule type" value="Genomic_DNA"/>
</dbReference>
<accession>A0A938BU27</accession>
<dbReference type="InterPro" id="IPR012349">
    <property type="entry name" value="Split_barrel_FMN-bd"/>
</dbReference>
<dbReference type="SUPFAM" id="SSF50475">
    <property type="entry name" value="FMN-binding split barrel"/>
    <property type="match status" value="1"/>
</dbReference>
<dbReference type="PANTHER" id="PTHR34071:SF2">
    <property type="entry name" value="FLAVIN-NUCLEOTIDE-BINDING PROTEIN"/>
    <property type="match status" value="1"/>
</dbReference>
<dbReference type="InterPro" id="IPR024747">
    <property type="entry name" value="Pyridox_Oxase-rel"/>
</dbReference>
<protein>
    <recommendedName>
        <fullName evidence="3">Pyridoxamine 5'-phosphate oxidase family protein</fullName>
    </recommendedName>
</protein>
<evidence type="ECO:0008006" key="3">
    <source>
        <dbReference type="Google" id="ProtNLM"/>
    </source>
</evidence>
<gene>
    <name evidence="1" type="ORF">FJY68_06470</name>
</gene>
<sequence>MKSWHTRHPDKAITDPAEIASIVAGQKFLTLALCAENRPYLVTISHAFDATRNCFYFHCSPVGRKMDLIQANPQVYGQVLEDRGYVAGQCDHAYRTVQFQGVAELVSDPNEKLLALRLLIERLEPAPEPVKARLLKPESPDGLAIVRVTATEWSGKQSG</sequence>
<dbReference type="Gene3D" id="2.30.110.10">
    <property type="entry name" value="Electron Transport, Fmn-binding Protein, Chain A"/>
    <property type="match status" value="1"/>
</dbReference>
<evidence type="ECO:0000313" key="1">
    <source>
        <dbReference type="EMBL" id="MBM3331483.1"/>
    </source>
</evidence>
<name>A0A938BU27_UNCW3</name>
<proteinExistence type="predicted"/>
<dbReference type="Pfam" id="PF12900">
    <property type="entry name" value="Pyridox_ox_2"/>
    <property type="match status" value="1"/>
</dbReference>
<dbReference type="AlphaFoldDB" id="A0A938BU27"/>
<reference evidence="1" key="1">
    <citation type="submission" date="2019-03" db="EMBL/GenBank/DDBJ databases">
        <title>Lake Tanganyika Metagenome-Assembled Genomes (MAGs).</title>
        <authorList>
            <person name="Tran P."/>
        </authorList>
    </citation>
    <scope>NUCLEOTIDE SEQUENCE</scope>
    <source>
        <strain evidence="1">K_DeepCast_150m_m2_040</strain>
    </source>
</reference>
<dbReference type="Proteomes" id="UP000779900">
    <property type="component" value="Unassembled WGS sequence"/>
</dbReference>
<organism evidence="1 2">
    <name type="scientific">candidate division WOR-3 bacterium</name>
    <dbReference type="NCBI Taxonomy" id="2052148"/>
    <lineage>
        <taxon>Bacteria</taxon>
        <taxon>Bacteria division WOR-3</taxon>
    </lineage>
</organism>
<dbReference type="PANTHER" id="PTHR34071">
    <property type="entry name" value="5-NITROIMIDAZOLE ANTIBIOTICS RESISTANCE PROTEIN, NIMA-FAMILY-RELATED PROTEIN-RELATED"/>
    <property type="match status" value="1"/>
</dbReference>
<comment type="caution">
    <text evidence="1">The sequence shown here is derived from an EMBL/GenBank/DDBJ whole genome shotgun (WGS) entry which is preliminary data.</text>
</comment>
<evidence type="ECO:0000313" key="2">
    <source>
        <dbReference type="Proteomes" id="UP000779900"/>
    </source>
</evidence>